<dbReference type="InterPro" id="IPR007122">
    <property type="entry name" value="Villin/Gelsolin"/>
</dbReference>
<dbReference type="PANTHER" id="PTHR11977">
    <property type="entry name" value="VILLIN"/>
    <property type="match status" value="1"/>
</dbReference>
<dbReference type="GO" id="GO:0005546">
    <property type="term" value="F:phosphatidylinositol-4,5-bisphosphate binding"/>
    <property type="evidence" value="ECO:0007669"/>
    <property type="project" value="TreeGrafter"/>
</dbReference>
<proteinExistence type="predicted"/>
<dbReference type="PANTHER" id="PTHR11977:SF30">
    <property type="entry name" value="VILLIN-LIKE PROTEIN"/>
    <property type="match status" value="1"/>
</dbReference>
<evidence type="ECO:0000313" key="4">
    <source>
        <dbReference type="Proteomes" id="UP000242450"/>
    </source>
</evidence>
<keyword evidence="1" id="KW-0009">Actin-binding</keyword>
<dbReference type="SUPFAM" id="SSF82754">
    <property type="entry name" value="C-terminal, gelsolin-like domain of Sec23/24"/>
    <property type="match status" value="2"/>
</dbReference>
<dbReference type="GO" id="GO:0051015">
    <property type="term" value="F:actin filament binding"/>
    <property type="evidence" value="ECO:0007669"/>
    <property type="project" value="InterPro"/>
</dbReference>
<dbReference type="InterPro" id="IPR036180">
    <property type="entry name" value="Gelsolin-like_dom_sf"/>
</dbReference>
<dbReference type="OrthoDB" id="6375767at2759"/>
<dbReference type="GO" id="GO:0005737">
    <property type="term" value="C:cytoplasm"/>
    <property type="evidence" value="ECO:0007669"/>
    <property type="project" value="TreeGrafter"/>
</dbReference>
<name>A0A212C9A9_CEREH</name>
<gene>
    <name evidence="3" type="ORF">Celaphus_00010242</name>
</gene>
<protein>
    <submittedName>
        <fullName evidence="3">VILL</fullName>
    </submittedName>
</protein>
<evidence type="ECO:0000259" key="2">
    <source>
        <dbReference type="Pfam" id="PF00626"/>
    </source>
</evidence>
<dbReference type="InterPro" id="IPR029006">
    <property type="entry name" value="ADF-H/Gelsolin-like_dom_sf"/>
</dbReference>
<reference evidence="3 4" key="1">
    <citation type="journal article" date="2018" name="Mol. Genet. Genomics">
        <title>The red deer Cervus elaphus genome CerEla1.0: sequencing, annotating, genes, and chromosomes.</title>
        <authorList>
            <person name="Bana N.A."/>
            <person name="Nyiri A."/>
            <person name="Nagy J."/>
            <person name="Frank K."/>
            <person name="Nagy T."/>
            <person name="Steger V."/>
            <person name="Schiller M."/>
            <person name="Lakatos P."/>
            <person name="Sugar L."/>
            <person name="Horn P."/>
            <person name="Barta E."/>
            <person name="Orosz L."/>
        </authorList>
    </citation>
    <scope>NUCLEOTIDE SEQUENCE [LARGE SCALE GENOMIC DNA]</scope>
    <source>
        <strain evidence="3">Hungarian</strain>
    </source>
</reference>
<feature type="domain" description="Gelsolin-like" evidence="2">
    <location>
        <begin position="293"/>
        <end position="361"/>
    </location>
</feature>
<dbReference type="Gene3D" id="3.40.20.10">
    <property type="entry name" value="Severin"/>
    <property type="match status" value="4"/>
</dbReference>
<dbReference type="GO" id="GO:0008154">
    <property type="term" value="P:actin polymerization or depolymerization"/>
    <property type="evidence" value="ECO:0007669"/>
    <property type="project" value="TreeGrafter"/>
</dbReference>
<feature type="domain" description="Gelsolin-like" evidence="2">
    <location>
        <begin position="423"/>
        <end position="502"/>
    </location>
</feature>
<dbReference type="CDD" id="cd11289">
    <property type="entry name" value="gelsolin_S2_like"/>
    <property type="match status" value="1"/>
</dbReference>
<dbReference type="AlphaFoldDB" id="A0A212C9A9"/>
<accession>A0A212C9A9</accession>
<dbReference type="Proteomes" id="UP000242450">
    <property type="component" value="Chromosome 24"/>
</dbReference>
<evidence type="ECO:0000256" key="1">
    <source>
        <dbReference type="ARBA" id="ARBA00023203"/>
    </source>
</evidence>
<keyword evidence="4" id="KW-1185">Reference proteome</keyword>
<dbReference type="PRINTS" id="PR00597">
    <property type="entry name" value="GELSOLIN"/>
</dbReference>
<dbReference type="GO" id="GO:0015629">
    <property type="term" value="C:actin cytoskeleton"/>
    <property type="evidence" value="ECO:0007669"/>
    <property type="project" value="TreeGrafter"/>
</dbReference>
<dbReference type="CDD" id="cd11293">
    <property type="entry name" value="gelsolin_S4_like"/>
    <property type="match status" value="1"/>
</dbReference>
<dbReference type="EMBL" id="MKHE01000024">
    <property type="protein sequence ID" value="OWK02581.1"/>
    <property type="molecule type" value="Genomic_DNA"/>
</dbReference>
<dbReference type="SUPFAM" id="SSF55753">
    <property type="entry name" value="Actin depolymerizing proteins"/>
    <property type="match status" value="2"/>
</dbReference>
<dbReference type="Pfam" id="PF00626">
    <property type="entry name" value="Gelsolin"/>
    <property type="match status" value="4"/>
</dbReference>
<organism evidence="3 4">
    <name type="scientific">Cervus elaphus hippelaphus</name>
    <name type="common">European red deer</name>
    <dbReference type="NCBI Taxonomy" id="46360"/>
    <lineage>
        <taxon>Eukaryota</taxon>
        <taxon>Metazoa</taxon>
        <taxon>Chordata</taxon>
        <taxon>Craniata</taxon>
        <taxon>Vertebrata</taxon>
        <taxon>Euteleostomi</taxon>
        <taxon>Mammalia</taxon>
        <taxon>Eutheria</taxon>
        <taxon>Laurasiatheria</taxon>
        <taxon>Artiodactyla</taxon>
        <taxon>Ruminantia</taxon>
        <taxon>Pecora</taxon>
        <taxon>Cervidae</taxon>
        <taxon>Cervinae</taxon>
        <taxon>Cervus</taxon>
    </lineage>
</organism>
<dbReference type="InterPro" id="IPR007123">
    <property type="entry name" value="Gelsolin-like_dom"/>
</dbReference>
<feature type="domain" description="Gelsolin-like" evidence="2">
    <location>
        <begin position="168"/>
        <end position="238"/>
    </location>
</feature>
<dbReference type="CDD" id="cd11292">
    <property type="entry name" value="gelsolin_S3_like"/>
    <property type="match status" value="1"/>
</dbReference>
<comment type="caution">
    <text evidence="3">The sequence shown here is derived from an EMBL/GenBank/DDBJ whole genome shotgun (WGS) entry which is preliminary data.</text>
</comment>
<sequence>MDTRRGLPDIESHRDLHIWIIENLQMVPVPEMAYGNFFEKHCYVVLHSLKATPGVPKDLHYWVGKMAGVGAQGAPGSFMQHLKEALGGATVQHREVQGHESACFRSYFRSGIMKGGLASALKHVETNVYNIQRLLRIRGGKHVSATEHVETNVYNIQRLLRIRGGKHVSATEVELSWHSFNKSDVFLLDLGRILIQWNGPKASAARKARGLFLTHSLRDRERGGRAQVSVVDDEAEATDLMEIMEVVLGRRVGNLPDVMPSKRMNQLQKANVHLYQVCQKSKDLVVQELSTCPLAQDLLQEENCYILDQGGFKIYVWQGRLASLQERGAAFKRALSFIQAKGYPSYTSVEVMDDGAESAGFKQLFRSWSGPQRSKNLSGMGKLLQGKLDVGKLHSQPELAAQLRMVDDASGSVQMWCIQDSRRQPVDRKHHGQLCADGCYLVLYAYQRMGLGQHVLYLWQGLQATAHEIRALRDNAEELDLWYRGALVLEHVTMGSEPPHFLAIFQGRLVIFQVGLTSLPPPQPPRSSGCPWPFHAWAEHLRCRPGASLPPLSVLVFV</sequence>
<dbReference type="GO" id="GO:0051016">
    <property type="term" value="P:barbed-end actin filament capping"/>
    <property type="evidence" value="ECO:0007669"/>
    <property type="project" value="TreeGrafter"/>
</dbReference>
<dbReference type="GO" id="GO:0051014">
    <property type="term" value="P:actin filament severing"/>
    <property type="evidence" value="ECO:0007669"/>
    <property type="project" value="TreeGrafter"/>
</dbReference>
<feature type="domain" description="Gelsolin-like" evidence="2">
    <location>
        <begin position="25"/>
        <end position="104"/>
    </location>
</feature>
<evidence type="ECO:0000313" key="3">
    <source>
        <dbReference type="EMBL" id="OWK02581.1"/>
    </source>
</evidence>
<dbReference type="SMART" id="SM00262">
    <property type="entry name" value="GEL"/>
    <property type="match status" value="4"/>
</dbReference>